<keyword evidence="1" id="KW-0547">Nucleotide-binding</keyword>
<reference evidence="6 7" key="1">
    <citation type="journal article" date="2020" name="ISME J.">
        <title>Uncovering the hidden diversity of litter-decomposition mechanisms in mushroom-forming fungi.</title>
        <authorList>
            <person name="Floudas D."/>
            <person name="Bentzer J."/>
            <person name="Ahren D."/>
            <person name="Johansson T."/>
            <person name="Persson P."/>
            <person name="Tunlid A."/>
        </authorList>
    </citation>
    <scope>NUCLEOTIDE SEQUENCE [LARGE SCALE GENOMIC DNA]</scope>
    <source>
        <strain evidence="6 7">CBS 175.51</strain>
    </source>
</reference>
<keyword evidence="2" id="KW-0378">Hydrolase</keyword>
<dbReference type="GO" id="GO:0008094">
    <property type="term" value="F:ATP-dependent activity, acting on DNA"/>
    <property type="evidence" value="ECO:0007669"/>
    <property type="project" value="TreeGrafter"/>
</dbReference>
<keyword evidence="3" id="KW-0067">ATP-binding</keyword>
<dbReference type="CDD" id="cd18793">
    <property type="entry name" value="SF2_C_SNF"/>
    <property type="match status" value="1"/>
</dbReference>
<dbReference type="OrthoDB" id="3270319at2759"/>
<evidence type="ECO:0000313" key="7">
    <source>
        <dbReference type="Proteomes" id="UP000541558"/>
    </source>
</evidence>
<dbReference type="SUPFAM" id="SSF52540">
    <property type="entry name" value="P-loop containing nucleoside triphosphate hydrolases"/>
    <property type="match status" value="2"/>
</dbReference>
<dbReference type="Proteomes" id="UP000541558">
    <property type="component" value="Unassembled WGS sequence"/>
</dbReference>
<feature type="compositionally biased region" description="Basic residues" evidence="4">
    <location>
        <begin position="842"/>
        <end position="853"/>
    </location>
</feature>
<feature type="compositionally biased region" description="Acidic residues" evidence="4">
    <location>
        <begin position="992"/>
        <end position="1003"/>
    </location>
</feature>
<name>A0A8H5CC92_9AGAR</name>
<dbReference type="GO" id="GO:0005634">
    <property type="term" value="C:nucleus"/>
    <property type="evidence" value="ECO:0007669"/>
    <property type="project" value="TreeGrafter"/>
</dbReference>
<dbReference type="GO" id="GO:0005524">
    <property type="term" value="F:ATP binding"/>
    <property type="evidence" value="ECO:0007669"/>
    <property type="project" value="UniProtKB-KW"/>
</dbReference>
<proteinExistence type="predicted"/>
<sequence>MQLMSSLGDFDEYPGAISYLPMALDHIALALFGQESFDKSGHLQRELRDPTLILAQRTWEHLRRAHGRDYARLEKLEGIMQKALQALHTQTTKKKLTSLIRNAGKWQALALSYNSEAMLMKIEDIRAELEQLLEGLGQHVPVRARKPKKELTLITKQALQALASHEDVSDLGHLYDTYFSDDAVDDSIARERHCGGEVKFAEPVSGADHGVEIEAGMTPEQKRYNLGFHNGLPLMFNDKRHDMGITLWEYKACHEDGKADAMLENLTLHEHQIDGIHAIVRKIFTTEPSTREYTGILIADGVGLGKTLQAIGVIAFLVDVATRQLMSHPFPPSFWLHELKIAIKPRFIDILLYGSGAIQHKAFWAQGGPYESSKHPPHRRVILASHSALYQDSASLYTSPVTIQSTPWQAPEKLPGYEKCKPDTLFSKEYLAIVFDESQDVRNPGPRQSAVLSIMEQALDLAAMGRIAGIPYFFSEEMIEQDRQYAADLRRSKSEKKDYQGSEDDCPLRRCQEEISSRTYAKFDGFVIRRTSESKGRNGCPLVDLPKLDIIHGFIQLTERELDILESRTEESLDAASTGNGRGVSSSRFYIEHRMGVTFAQADPDAPLPKFDSLDEWEPVKSTKVDICAQIVRHLLSRDDAPRVEFVDGSPVFPPMPSIDIASPPTTKNKIVIYQEFPSYRPVLENVLRLYGVDSLAFDGRMTYERRSEVIARFKTDPLCRVLLFSRVGNVGLNLTCANTVIFMDQPWSAQDEGQIRGRIHRQGQTLPCTSYQLLALDTADPILAQISESKSHMLKAFFSRETSQKLNAVLHGHVLASDDCEETKSNSTGGVSPPSDEKPKVKPRPKPRKKEKNHLPIPESSTAVLTSPLVVNHEHPTKIGELNDLEGSKPADREDSGKTDHLGPLKSISPHPAPAKDVDDSRMVAGDKERQTEGVAHHSVKAADDLAPYFSHGHDEAIETQVDNQGDHLLRGDDQSSEDFTIQSSPHSLFSDEELASEEVSEPENPPHKLQINSENYPPAKLKSDTAGFTQTALPLSKTPQKLKTTRAVDSEHGEVIVTPLNTGRTPGPILRNGCAVNIGKRGRSSIIQEDGEASDDPSSPTNQIAAYKRLKSDLNGPPAVNLPKGNNNTTYMGSSHRRPIAHLPTNPQPLSTLSKGKWKATLQDDGENQRRNIPMQCVSSLNPTSFLRPFTSTFQTLGAKGPIHEVKSVINGKRCMIHMATVTQHLPPLLGTASTAQSMAYRNWMDDYNDLASGKTLRTRNITLYQFLKVLTTLYRKGRSQEVALLAARGIGFGYRVTVRPLRSSISHPTIRRFYRNAVGISDDICVRGTPLSLAVEYEARNSITRPEIASHTWENEAGPQTAPLSCIPHACIATFGDRNSILVAFTALYSPSRQSHHLKANEYRSLMDTVVGPAAAELAAANDPGDDTALFASTIASRLVPRLAETIRAHAQTTAIPWLQELTFVHVVSKQSDFHDANPFSSYTHLYEFMRQNHIPLPDTPQPGSLNGTWYVDVGIQLEILGRCLLWRTEKHAEAYRLLTGKEWRDSGDGSGLKTWMISHIVGTSECQFTQDDPNQSQGVLGVQLRVVDSKVAHNSSGYPIERLDPLHLIRQDSHGSTFLSKLYDLYNSTTEDIPAIAVIRLGLDAAHTALTHVDTRSLSQCYGAYESEQIWTWRTIRVYSLHSIIERRRTYPGDPSSSLDISLIPTVISTWLVNSLHTSKEDDSDDTIPPQLSTNRGIAFIDRLSFGDEPDELPYLTGRHEEDHFSGEDFLVRFGTSCDRMRLAFTGEESDCSSPPQWNTASPAHFARPHLTPLLRSTDYRHEWHRDSPEPSYLHARIDTLSFEDDPGFRDILYRVREGFYMDIMRAAPHAYRPSAIFYERDLSKVFSHYRWRHATLSEWIEAFNILFPSWGLSCDVACLQHGEIQHFKEWRELSHHMSEVSFCLLRRATWSSFFKHLYWLPQWPVSAEEY</sequence>
<evidence type="ECO:0000256" key="2">
    <source>
        <dbReference type="ARBA" id="ARBA00022801"/>
    </source>
</evidence>
<evidence type="ECO:0000259" key="5">
    <source>
        <dbReference type="PROSITE" id="PS51194"/>
    </source>
</evidence>
<dbReference type="InterPro" id="IPR038718">
    <property type="entry name" value="SNF2-like_sf"/>
</dbReference>
<dbReference type="InterPro" id="IPR027417">
    <property type="entry name" value="P-loop_NTPase"/>
</dbReference>
<feature type="compositionally biased region" description="Basic and acidic residues" evidence="4">
    <location>
        <begin position="915"/>
        <end position="942"/>
    </location>
</feature>
<evidence type="ECO:0000313" key="6">
    <source>
        <dbReference type="EMBL" id="KAF5337882.1"/>
    </source>
</evidence>
<dbReference type="InterPro" id="IPR049730">
    <property type="entry name" value="SNF2/RAD54-like_C"/>
</dbReference>
<dbReference type="GO" id="GO:0016787">
    <property type="term" value="F:hydrolase activity"/>
    <property type="evidence" value="ECO:0007669"/>
    <property type="project" value="UniProtKB-KW"/>
</dbReference>
<accession>A0A8H5CC92</accession>
<feature type="domain" description="Helicase C-terminal" evidence="5">
    <location>
        <begin position="658"/>
        <end position="811"/>
    </location>
</feature>
<dbReference type="InterPro" id="IPR001650">
    <property type="entry name" value="Helicase_C-like"/>
</dbReference>
<evidence type="ECO:0000256" key="1">
    <source>
        <dbReference type="ARBA" id="ARBA00022741"/>
    </source>
</evidence>
<keyword evidence="7" id="KW-1185">Reference proteome</keyword>
<dbReference type="SMART" id="SM00490">
    <property type="entry name" value="HELICc"/>
    <property type="match status" value="1"/>
</dbReference>
<protein>
    <recommendedName>
        <fullName evidence="5">Helicase C-terminal domain-containing protein</fullName>
    </recommendedName>
</protein>
<dbReference type="GO" id="GO:0006281">
    <property type="term" value="P:DNA repair"/>
    <property type="evidence" value="ECO:0007669"/>
    <property type="project" value="TreeGrafter"/>
</dbReference>
<dbReference type="Gene3D" id="3.40.50.10810">
    <property type="entry name" value="Tandem AAA-ATPase domain"/>
    <property type="match status" value="1"/>
</dbReference>
<comment type="caution">
    <text evidence="6">The sequence shown here is derived from an EMBL/GenBank/DDBJ whole genome shotgun (WGS) entry which is preliminary data.</text>
</comment>
<dbReference type="PANTHER" id="PTHR45626">
    <property type="entry name" value="TRANSCRIPTION TERMINATION FACTOR 2-RELATED"/>
    <property type="match status" value="1"/>
</dbReference>
<feature type="region of interest" description="Disordered" evidence="4">
    <location>
        <begin position="821"/>
        <end position="942"/>
    </location>
</feature>
<gene>
    <name evidence="6" type="ORF">D9611_015113</name>
</gene>
<dbReference type="Gene3D" id="3.40.50.300">
    <property type="entry name" value="P-loop containing nucleotide triphosphate hydrolases"/>
    <property type="match status" value="1"/>
</dbReference>
<organism evidence="6 7">
    <name type="scientific">Ephemerocybe angulata</name>
    <dbReference type="NCBI Taxonomy" id="980116"/>
    <lineage>
        <taxon>Eukaryota</taxon>
        <taxon>Fungi</taxon>
        <taxon>Dikarya</taxon>
        <taxon>Basidiomycota</taxon>
        <taxon>Agaricomycotina</taxon>
        <taxon>Agaricomycetes</taxon>
        <taxon>Agaricomycetidae</taxon>
        <taxon>Agaricales</taxon>
        <taxon>Agaricineae</taxon>
        <taxon>Psathyrellaceae</taxon>
        <taxon>Ephemerocybe</taxon>
    </lineage>
</organism>
<dbReference type="InterPro" id="IPR050628">
    <property type="entry name" value="SNF2_RAD54_helicase_TF"/>
</dbReference>
<evidence type="ECO:0000256" key="3">
    <source>
        <dbReference type="ARBA" id="ARBA00022840"/>
    </source>
</evidence>
<dbReference type="Pfam" id="PF00271">
    <property type="entry name" value="Helicase_C"/>
    <property type="match status" value="1"/>
</dbReference>
<dbReference type="PROSITE" id="PS51194">
    <property type="entry name" value="HELICASE_CTER"/>
    <property type="match status" value="1"/>
</dbReference>
<feature type="compositionally biased region" description="Basic and acidic residues" evidence="4">
    <location>
        <begin position="887"/>
        <end position="904"/>
    </location>
</feature>
<feature type="region of interest" description="Disordered" evidence="4">
    <location>
        <begin position="992"/>
        <end position="1015"/>
    </location>
</feature>
<dbReference type="EMBL" id="JAACJK010000025">
    <property type="protein sequence ID" value="KAF5337882.1"/>
    <property type="molecule type" value="Genomic_DNA"/>
</dbReference>
<evidence type="ECO:0000256" key="4">
    <source>
        <dbReference type="SAM" id="MobiDB-lite"/>
    </source>
</evidence>